<gene>
    <name evidence="8" type="primary">polB</name>
    <name evidence="8" type="ORF">AArcSl_1311</name>
</gene>
<keyword evidence="3 8" id="KW-0548">Nucleotidyltransferase</keyword>
<evidence type="ECO:0000256" key="1">
    <source>
        <dbReference type="ARBA" id="ARBA00012417"/>
    </source>
</evidence>
<evidence type="ECO:0000256" key="3">
    <source>
        <dbReference type="ARBA" id="ARBA00022695"/>
    </source>
</evidence>
<dbReference type="KEGG" id="hdf:AArcSl_1311"/>
<dbReference type="GO" id="GO:0003887">
    <property type="term" value="F:DNA-directed DNA polymerase activity"/>
    <property type="evidence" value="ECO:0007669"/>
    <property type="project" value="UniProtKB-KW"/>
</dbReference>
<keyword evidence="4" id="KW-0239">DNA-directed DNA polymerase</keyword>
<dbReference type="Gene3D" id="1.10.287.690">
    <property type="entry name" value="Helix hairpin bin"/>
    <property type="match status" value="1"/>
</dbReference>
<evidence type="ECO:0000313" key="8">
    <source>
        <dbReference type="EMBL" id="AUX08942.1"/>
    </source>
</evidence>
<reference evidence="9" key="1">
    <citation type="submission" date="2017-11" db="EMBL/GenBank/DDBJ databases">
        <title>Phenotypic and genomic properties of facultatively anaerobic sulfur-reducing natronoarchaea from hypersaline soda lakes.</title>
        <authorList>
            <person name="Sorokin D.Y."/>
            <person name="Kublanov I.V."/>
            <person name="Roman P."/>
            <person name="Sinninghe Damste J.S."/>
            <person name="Golyshin P.N."/>
            <person name="Rojo D."/>
            <person name="Ciordia S."/>
            <person name="Mena M.D.C."/>
            <person name="Ferrer M."/>
            <person name="Messina E."/>
            <person name="Smedile F."/>
            <person name="La Spada G."/>
            <person name="La Cono V."/>
            <person name="Yakimov M.M."/>
        </authorList>
    </citation>
    <scope>NUCLEOTIDE SEQUENCE [LARGE SCALE GENOMIC DNA]</scope>
    <source>
        <strain evidence="9">AArc-Sl</strain>
    </source>
</reference>
<dbReference type="InterPro" id="IPR012337">
    <property type="entry name" value="RNaseH-like_sf"/>
</dbReference>
<keyword evidence="5" id="KW-0238">DNA-binding</keyword>
<evidence type="ECO:0000256" key="5">
    <source>
        <dbReference type="ARBA" id="ARBA00023125"/>
    </source>
</evidence>
<dbReference type="SUPFAM" id="SSF56672">
    <property type="entry name" value="DNA/RNA polymerases"/>
    <property type="match status" value="1"/>
</dbReference>
<dbReference type="InterPro" id="IPR023211">
    <property type="entry name" value="DNA_pol_palm_dom_sf"/>
</dbReference>
<evidence type="ECO:0000259" key="7">
    <source>
        <dbReference type="Pfam" id="PF00136"/>
    </source>
</evidence>
<dbReference type="InterPro" id="IPR050240">
    <property type="entry name" value="DNA_pol_type-B"/>
</dbReference>
<dbReference type="EMBL" id="CP025066">
    <property type="protein sequence ID" value="AUX08942.1"/>
    <property type="molecule type" value="Genomic_DNA"/>
</dbReference>
<comment type="catalytic activity">
    <reaction evidence="6">
        <text>DNA(n) + a 2'-deoxyribonucleoside 5'-triphosphate = DNA(n+1) + diphosphate</text>
        <dbReference type="Rhea" id="RHEA:22508"/>
        <dbReference type="Rhea" id="RHEA-COMP:17339"/>
        <dbReference type="Rhea" id="RHEA-COMP:17340"/>
        <dbReference type="ChEBI" id="CHEBI:33019"/>
        <dbReference type="ChEBI" id="CHEBI:61560"/>
        <dbReference type="ChEBI" id="CHEBI:173112"/>
        <dbReference type="EC" id="2.7.7.7"/>
    </reaction>
</comment>
<evidence type="ECO:0000256" key="4">
    <source>
        <dbReference type="ARBA" id="ARBA00022932"/>
    </source>
</evidence>
<dbReference type="InterPro" id="IPR006134">
    <property type="entry name" value="DNA-dir_DNA_pol_B_multi_dom"/>
</dbReference>
<sequence length="710" mass="79657">MGMPFSIEFADGAVLEWHATADGARVRCVPDYEPTIYVASRSADGFSPLESVLHDRTDVSRTSRERWRTAFRNDPESVLRIDVTSIDRVRPLSGWIRRYGRPGTYRLFNVDLSPGFRYCLERDVTPLPDRELRTLELGDPTPGVSEAPVTAVDIGGESPSCDRIDGDPEHVIGTLSDRLEREDPDVLVCSSAELVPALFETATAHDCGFQLGRRPGYEQLAGATTYESYGRVGHSPARYNVPGRVIVDLSNTFFYHETNLEGCLDLVERSRKPLQELSWASIGNVLTAIQIGEALARGVLVPWKSWRHELPKTMRQLHEGDRGGFTFAPAVGVHEDVHELDFSSLYPNIIRTRNVSPETVRCECHPDRQDVPDLGYSICEQPGYLPDVLGPIIDDRDAIKAELEALDDAADPARRDALSGRSAALKWILVSCFGYQGFSNAKFGRIECHEAINAFAREILLDAKAALEDAGWRVLHGIVDSLWITAREDATQQRLSAVVETVTSSTEIRLEQEATYDWIAFVPVRDGEAGALTKYFGRRCDGEYKYRGIECRQRSTPSFVADCQRDLIDTFDATRDPAAVCDRLAVWIDRLESGVDPARLRVTRRTSKRADEYTRRTRTVAALQRADDRGIAPAPGQDVEYVVVDDDKRSRDRVKLAHEADDYDADFYRERLIRAAESVLSPVGWTREEIEAALGETRDATLRRFHDARH</sequence>
<feature type="domain" description="DNA-directed DNA polymerase family B multifunctional" evidence="7">
    <location>
        <begin position="319"/>
        <end position="681"/>
    </location>
</feature>
<dbReference type="AlphaFoldDB" id="A0A343TIM0"/>
<protein>
    <recommendedName>
        <fullName evidence="1">DNA-directed DNA polymerase</fullName>
        <ecNumber evidence="1">2.7.7.7</ecNumber>
    </recommendedName>
</protein>
<evidence type="ECO:0000256" key="6">
    <source>
        <dbReference type="ARBA" id="ARBA00049244"/>
    </source>
</evidence>
<dbReference type="GO" id="GO:0000166">
    <property type="term" value="F:nucleotide binding"/>
    <property type="evidence" value="ECO:0007669"/>
    <property type="project" value="InterPro"/>
</dbReference>
<keyword evidence="2 8" id="KW-0808">Transferase</keyword>
<dbReference type="Proteomes" id="UP000263012">
    <property type="component" value="Chromosome"/>
</dbReference>
<dbReference type="InterPro" id="IPR043502">
    <property type="entry name" value="DNA/RNA_pol_sf"/>
</dbReference>
<dbReference type="Pfam" id="PF00136">
    <property type="entry name" value="DNA_pol_B"/>
    <property type="match status" value="1"/>
</dbReference>
<dbReference type="EC" id="2.7.7.7" evidence="1"/>
<name>A0A343TIM0_9EURY</name>
<dbReference type="NCBIfam" id="NF004418">
    <property type="entry name" value="PRK05761.1-4"/>
    <property type="match status" value="1"/>
</dbReference>
<accession>A0A343TIM0</accession>
<evidence type="ECO:0000256" key="2">
    <source>
        <dbReference type="ARBA" id="ARBA00022679"/>
    </source>
</evidence>
<dbReference type="GO" id="GO:0006261">
    <property type="term" value="P:DNA-templated DNA replication"/>
    <property type="evidence" value="ECO:0007669"/>
    <property type="project" value="TreeGrafter"/>
</dbReference>
<dbReference type="Gene3D" id="3.90.1600.10">
    <property type="entry name" value="Palm domain of DNA polymerase"/>
    <property type="match status" value="1"/>
</dbReference>
<dbReference type="GO" id="GO:0003677">
    <property type="term" value="F:DNA binding"/>
    <property type="evidence" value="ECO:0007669"/>
    <property type="project" value="UniProtKB-KW"/>
</dbReference>
<evidence type="ECO:0000313" key="9">
    <source>
        <dbReference type="Proteomes" id="UP000263012"/>
    </source>
</evidence>
<dbReference type="SUPFAM" id="SSF53098">
    <property type="entry name" value="Ribonuclease H-like"/>
    <property type="match status" value="1"/>
</dbReference>
<dbReference type="PANTHER" id="PTHR10322:SF23">
    <property type="entry name" value="DNA POLYMERASE DELTA CATALYTIC SUBUNIT"/>
    <property type="match status" value="1"/>
</dbReference>
<dbReference type="PANTHER" id="PTHR10322">
    <property type="entry name" value="DNA POLYMERASE CATALYTIC SUBUNIT"/>
    <property type="match status" value="1"/>
</dbReference>
<dbReference type="Gene3D" id="1.10.132.60">
    <property type="entry name" value="DNA polymerase family B, C-terminal domain"/>
    <property type="match status" value="1"/>
</dbReference>
<organism evidence="8 9">
    <name type="scientific">Halalkaliarchaeum desulfuricum</name>
    <dbReference type="NCBI Taxonomy" id="2055893"/>
    <lineage>
        <taxon>Archaea</taxon>
        <taxon>Methanobacteriati</taxon>
        <taxon>Methanobacteriota</taxon>
        <taxon>Stenosarchaea group</taxon>
        <taxon>Halobacteria</taxon>
        <taxon>Halobacteriales</taxon>
        <taxon>Haloferacaceae</taxon>
        <taxon>Halalkaliarchaeum</taxon>
    </lineage>
</organism>
<proteinExistence type="predicted"/>
<dbReference type="InterPro" id="IPR042087">
    <property type="entry name" value="DNA_pol_B_thumb"/>
</dbReference>
<keyword evidence="9" id="KW-1185">Reference proteome</keyword>